<dbReference type="AlphaFoldDB" id="A0A4Q5ISS6"/>
<dbReference type="EMBL" id="SDPU01000038">
    <property type="protein sequence ID" value="RYU08782.1"/>
    <property type="molecule type" value="Genomic_DNA"/>
</dbReference>
<evidence type="ECO:0000256" key="2">
    <source>
        <dbReference type="ARBA" id="ARBA00023125"/>
    </source>
</evidence>
<dbReference type="SMART" id="SM00421">
    <property type="entry name" value="HTH_LUXR"/>
    <property type="match status" value="1"/>
</dbReference>
<evidence type="ECO:0000259" key="4">
    <source>
        <dbReference type="PROSITE" id="PS50043"/>
    </source>
</evidence>
<proteinExistence type="predicted"/>
<dbReference type="RefSeq" id="WP_129989776.1">
    <property type="nucleotide sequence ID" value="NZ_SDPU01000038.1"/>
</dbReference>
<reference evidence="5 6" key="1">
    <citation type="submission" date="2019-01" db="EMBL/GenBank/DDBJ databases">
        <title>Nocardioides guangzhouensis sp. nov., an actinobacterium isolated from soil.</title>
        <authorList>
            <person name="Fu Y."/>
            <person name="Cai Y."/>
            <person name="Lin Z."/>
            <person name="Chen P."/>
        </authorList>
    </citation>
    <scope>NUCLEOTIDE SEQUENCE [LARGE SCALE GENOMIC DNA]</scope>
    <source>
        <strain evidence="5 6">NBRC 105384</strain>
    </source>
</reference>
<keyword evidence="1" id="KW-0805">Transcription regulation</keyword>
<keyword evidence="3" id="KW-0804">Transcription</keyword>
<protein>
    <submittedName>
        <fullName evidence="5">Response regulator transcription factor</fullName>
    </submittedName>
</protein>
<accession>A0A4Q5ISS6</accession>
<dbReference type="PANTHER" id="PTHR44688">
    <property type="entry name" value="DNA-BINDING TRANSCRIPTIONAL ACTIVATOR DEVR_DOSR"/>
    <property type="match status" value="1"/>
</dbReference>
<keyword evidence="6" id="KW-1185">Reference proteome</keyword>
<evidence type="ECO:0000313" key="5">
    <source>
        <dbReference type="EMBL" id="RYU08782.1"/>
    </source>
</evidence>
<gene>
    <name evidence="5" type="ORF">ETU37_22815</name>
</gene>
<evidence type="ECO:0000256" key="1">
    <source>
        <dbReference type="ARBA" id="ARBA00023015"/>
    </source>
</evidence>
<evidence type="ECO:0000256" key="3">
    <source>
        <dbReference type="ARBA" id="ARBA00023163"/>
    </source>
</evidence>
<dbReference type="SUPFAM" id="SSF46894">
    <property type="entry name" value="C-terminal effector domain of the bipartite response regulators"/>
    <property type="match status" value="1"/>
</dbReference>
<dbReference type="Pfam" id="PF00196">
    <property type="entry name" value="GerE"/>
    <property type="match status" value="1"/>
</dbReference>
<dbReference type="InterPro" id="IPR016032">
    <property type="entry name" value="Sig_transdc_resp-reg_C-effctor"/>
</dbReference>
<dbReference type="PANTHER" id="PTHR44688:SF16">
    <property type="entry name" value="DNA-BINDING TRANSCRIPTIONAL ACTIVATOR DEVR_DOSR"/>
    <property type="match status" value="1"/>
</dbReference>
<dbReference type="OrthoDB" id="3178272at2"/>
<evidence type="ECO:0000313" key="6">
    <source>
        <dbReference type="Proteomes" id="UP000291189"/>
    </source>
</evidence>
<dbReference type="PRINTS" id="PR00038">
    <property type="entry name" value="HTHLUXR"/>
</dbReference>
<dbReference type="PROSITE" id="PS50043">
    <property type="entry name" value="HTH_LUXR_2"/>
    <property type="match status" value="1"/>
</dbReference>
<dbReference type="InterPro" id="IPR036388">
    <property type="entry name" value="WH-like_DNA-bd_sf"/>
</dbReference>
<comment type="caution">
    <text evidence="5">The sequence shown here is derived from an EMBL/GenBank/DDBJ whole genome shotgun (WGS) entry which is preliminary data.</text>
</comment>
<dbReference type="Gene3D" id="1.10.10.10">
    <property type="entry name" value="Winged helix-like DNA-binding domain superfamily/Winged helix DNA-binding domain"/>
    <property type="match status" value="1"/>
</dbReference>
<dbReference type="CDD" id="cd06170">
    <property type="entry name" value="LuxR_C_like"/>
    <property type="match status" value="1"/>
</dbReference>
<name>A0A4Q5ISS6_9ACTN</name>
<dbReference type="InterPro" id="IPR000792">
    <property type="entry name" value="Tscrpt_reg_LuxR_C"/>
</dbReference>
<feature type="domain" description="HTH luxR-type" evidence="4">
    <location>
        <begin position="184"/>
        <end position="249"/>
    </location>
</feature>
<sequence>MGRLDQQWDAWLDLTAELVRRPAATAMPHQEIQVLLAEQFECRTSFTSLRPDQSLSFDILGGAPTDDEEELDFWRREGPRSHPLIQWFARTGSTDPMTMGRVPTGWVSAEGRERVMASLRAVDLDEQLSIPCRAGAQGTWAFALGRTGDDFDDEALALAHRVQPLIVLVARQVVAVDGDADAAVPADCLGLTGRELAVLRLLCEGYTGPAIARRLGTAPATVRKHLENVYRKLGVHDRLMAYRVAQEAGLVDGASGSDRTSA</sequence>
<dbReference type="GO" id="GO:0003677">
    <property type="term" value="F:DNA binding"/>
    <property type="evidence" value="ECO:0007669"/>
    <property type="project" value="UniProtKB-KW"/>
</dbReference>
<dbReference type="GO" id="GO:0006355">
    <property type="term" value="P:regulation of DNA-templated transcription"/>
    <property type="evidence" value="ECO:0007669"/>
    <property type="project" value="InterPro"/>
</dbReference>
<organism evidence="5 6">
    <name type="scientific">Nocardioides iriomotensis</name>
    <dbReference type="NCBI Taxonomy" id="715784"/>
    <lineage>
        <taxon>Bacteria</taxon>
        <taxon>Bacillati</taxon>
        <taxon>Actinomycetota</taxon>
        <taxon>Actinomycetes</taxon>
        <taxon>Propionibacteriales</taxon>
        <taxon>Nocardioidaceae</taxon>
        <taxon>Nocardioides</taxon>
    </lineage>
</organism>
<dbReference type="Proteomes" id="UP000291189">
    <property type="component" value="Unassembled WGS sequence"/>
</dbReference>
<keyword evidence="2" id="KW-0238">DNA-binding</keyword>